<feature type="transmembrane region" description="Helical" evidence="6">
    <location>
        <begin position="20"/>
        <end position="41"/>
    </location>
</feature>
<proteinExistence type="predicted"/>
<evidence type="ECO:0000256" key="6">
    <source>
        <dbReference type="SAM" id="Phobius"/>
    </source>
</evidence>
<dbReference type="InterPro" id="IPR019931">
    <property type="entry name" value="LPXTG_anchor"/>
</dbReference>
<evidence type="ECO:0000256" key="3">
    <source>
        <dbReference type="ARBA" id="ARBA00022525"/>
    </source>
</evidence>
<keyword evidence="4" id="KW-0732">Signal</keyword>
<gene>
    <name evidence="8" type="ORF">JCM9152_3279</name>
</gene>
<evidence type="ECO:0000256" key="1">
    <source>
        <dbReference type="ARBA" id="ARBA00004168"/>
    </source>
</evidence>
<protein>
    <recommendedName>
        <fullName evidence="7">Gram-positive cocci surface proteins LPxTG domain-containing protein</fullName>
    </recommendedName>
</protein>
<comment type="caution">
    <text evidence="8">The sequence shown here is derived from an EMBL/GenBank/DDBJ whole genome shotgun (WGS) entry which is preliminary data.</text>
</comment>
<sequence>MREKEINSITNDSLPNTATNFYNLLVAGMMFVVIGFIAYVIRRRQLNLQQ</sequence>
<dbReference type="NCBIfam" id="TIGR01167">
    <property type="entry name" value="LPXTG_anchor"/>
    <property type="match status" value="1"/>
</dbReference>
<organism evidence="8 9">
    <name type="scientific">Halalkalibacter hemicellulosilyticusJCM 9152</name>
    <dbReference type="NCBI Taxonomy" id="1236971"/>
    <lineage>
        <taxon>Bacteria</taxon>
        <taxon>Bacillati</taxon>
        <taxon>Bacillota</taxon>
        <taxon>Bacilli</taxon>
        <taxon>Bacillales</taxon>
        <taxon>Bacillaceae</taxon>
        <taxon>Halalkalibacter</taxon>
    </lineage>
</organism>
<keyword evidence="2" id="KW-0134">Cell wall</keyword>
<evidence type="ECO:0000256" key="4">
    <source>
        <dbReference type="ARBA" id="ARBA00022729"/>
    </source>
</evidence>
<dbReference type="Proteomes" id="UP000018895">
    <property type="component" value="Unassembled WGS sequence"/>
</dbReference>
<accession>W4QI68</accession>
<keyword evidence="6" id="KW-1133">Transmembrane helix</keyword>
<keyword evidence="3" id="KW-0964">Secreted</keyword>
<reference evidence="8" key="1">
    <citation type="journal article" date="2014" name="Genome Announc.">
        <title>Draft Genome Sequences of Three Alkaliphilic Bacillus Strains, Bacillus wakoensis JCM 9140T, Bacillus akibai JCM 9157T, and Bacillus hemicellulosilyticus JCM 9152T.</title>
        <authorList>
            <person name="Yuki M."/>
            <person name="Oshima K."/>
            <person name="Suda W."/>
            <person name="Oshida Y."/>
            <person name="Kitamura K."/>
            <person name="Iida T."/>
            <person name="Hattori M."/>
            <person name="Ohkuma M."/>
        </authorList>
    </citation>
    <scope>NUCLEOTIDE SEQUENCE [LARGE SCALE GENOMIC DNA]</scope>
    <source>
        <strain evidence="8">JCM 9152</strain>
    </source>
</reference>
<evidence type="ECO:0000256" key="5">
    <source>
        <dbReference type="ARBA" id="ARBA00023088"/>
    </source>
</evidence>
<dbReference type="AlphaFoldDB" id="W4QI68"/>
<feature type="domain" description="Gram-positive cocci surface proteins LPxTG" evidence="7">
    <location>
        <begin position="11"/>
        <end position="44"/>
    </location>
</feature>
<keyword evidence="6" id="KW-0472">Membrane</keyword>
<dbReference type="Pfam" id="PF00746">
    <property type="entry name" value="Gram_pos_anchor"/>
    <property type="match status" value="1"/>
</dbReference>
<evidence type="ECO:0000313" key="9">
    <source>
        <dbReference type="Proteomes" id="UP000018895"/>
    </source>
</evidence>
<dbReference type="EMBL" id="BAUU01000024">
    <property type="protein sequence ID" value="GAE31791.1"/>
    <property type="molecule type" value="Genomic_DNA"/>
</dbReference>
<evidence type="ECO:0000256" key="2">
    <source>
        <dbReference type="ARBA" id="ARBA00022512"/>
    </source>
</evidence>
<keyword evidence="9" id="KW-1185">Reference proteome</keyword>
<evidence type="ECO:0000313" key="8">
    <source>
        <dbReference type="EMBL" id="GAE31791.1"/>
    </source>
</evidence>
<evidence type="ECO:0000259" key="7">
    <source>
        <dbReference type="Pfam" id="PF00746"/>
    </source>
</evidence>
<name>W4QI68_9BACI</name>
<comment type="subcellular location">
    <subcellularLocation>
        <location evidence="1">Secreted</location>
        <location evidence="1">Cell wall</location>
        <topology evidence="1">Peptidoglycan-anchor</topology>
    </subcellularLocation>
</comment>
<keyword evidence="5" id="KW-0572">Peptidoglycan-anchor</keyword>
<keyword evidence="6" id="KW-0812">Transmembrane</keyword>